<evidence type="ECO:0000259" key="1">
    <source>
        <dbReference type="PROSITE" id="PS50404"/>
    </source>
</evidence>
<dbReference type="InterPro" id="IPR036282">
    <property type="entry name" value="Glutathione-S-Trfase_C_sf"/>
</dbReference>
<dbReference type="Proteomes" id="UP001497392">
    <property type="component" value="Unassembled WGS sequence"/>
</dbReference>
<dbReference type="PANTHER" id="PTHR43968:SF6">
    <property type="entry name" value="GLUTATHIONE S-TRANSFERASE OMEGA"/>
    <property type="match status" value="1"/>
</dbReference>
<dbReference type="InterPro" id="IPR036249">
    <property type="entry name" value="Thioredoxin-like_sf"/>
</dbReference>
<evidence type="ECO:0000313" key="2">
    <source>
        <dbReference type="EMBL" id="CAL5225389.1"/>
    </source>
</evidence>
<keyword evidence="3" id="KW-1185">Reference proteome</keyword>
<comment type="caution">
    <text evidence="2">The sequence shown here is derived from an EMBL/GenBank/DDBJ whole genome shotgun (WGS) entry which is preliminary data.</text>
</comment>
<dbReference type="SUPFAM" id="SSF47616">
    <property type="entry name" value="GST C-terminal domain-like"/>
    <property type="match status" value="1"/>
</dbReference>
<proteinExistence type="predicted"/>
<dbReference type="PANTHER" id="PTHR43968">
    <property type="match status" value="1"/>
</dbReference>
<gene>
    <name evidence="2" type="primary">g8196</name>
    <name evidence="2" type="ORF">VP750_LOCUS7048</name>
</gene>
<sequence>MASLPIYIYELESDENRFMSPFCWAIRFALIHKGLKYHTVPWHFHEEEKIEFSKQGLVPVIVDKNHDGKCVNDSWEIAKYLEKTYPDQPSLFKGTSGEALCYFATKSTPIFPLLECIMLDACEFCKGEGGVKAFREKLQPFRDTLQGFQFLGGTSPCYADMYLLAAFMTAYAVSPIKLLAKDDPLYSWRQRMLKAYDNPHTAHGQKGFPESLE</sequence>
<dbReference type="EMBL" id="CAXHTA020000012">
    <property type="protein sequence ID" value="CAL5225389.1"/>
    <property type="molecule type" value="Genomic_DNA"/>
</dbReference>
<dbReference type="Pfam" id="PF13409">
    <property type="entry name" value="GST_N_2"/>
    <property type="match status" value="1"/>
</dbReference>
<accession>A0ABP1G2A2</accession>
<dbReference type="PROSITE" id="PS50404">
    <property type="entry name" value="GST_NTER"/>
    <property type="match status" value="1"/>
</dbReference>
<dbReference type="Gene3D" id="3.40.30.10">
    <property type="entry name" value="Glutaredoxin"/>
    <property type="match status" value="1"/>
</dbReference>
<dbReference type="InterPro" id="IPR004045">
    <property type="entry name" value="Glutathione_S-Trfase_N"/>
</dbReference>
<dbReference type="InterPro" id="IPR050983">
    <property type="entry name" value="GST_Omega/HSP26"/>
</dbReference>
<feature type="domain" description="GST N-terminal" evidence="1">
    <location>
        <begin position="10"/>
        <end position="89"/>
    </location>
</feature>
<protein>
    <submittedName>
        <fullName evidence="2">G8196 protein</fullName>
    </submittedName>
</protein>
<organism evidence="2 3">
    <name type="scientific">Coccomyxa viridis</name>
    <dbReference type="NCBI Taxonomy" id="1274662"/>
    <lineage>
        <taxon>Eukaryota</taxon>
        <taxon>Viridiplantae</taxon>
        <taxon>Chlorophyta</taxon>
        <taxon>core chlorophytes</taxon>
        <taxon>Trebouxiophyceae</taxon>
        <taxon>Trebouxiophyceae incertae sedis</taxon>
        <taxon>Coccomyxaceae</taxon>
        <taxon>Coccomyxa</taxon>
    </lineage>
</organism>
<dbReference type="SUPFAM" id="SSF52833">
    <property type="entry name" value="Thioredoxin-like"/>
    <property type="match status" value="1"/>
</dbReference>
<reference evidence="2 3" key="1">
    <citation type="submission" date="2024-06" db="EMBL/GenBank/DDBJ databases">
        <authorList>
            <person name="Kraege A."/>
            <person name="Thomma B."/>
        </authorList>
    </citation>
    <scope>NUCLEOTIDE SEQUENCE [LARGE SCALE GENOMIC DNA]</scope>
</reference>
<name>A0ABP1G2A2_9CHLO</name>
<evidence type="ECO:0000313" key="3">
    <source>
        <dbReference type="Proteomes" id="UP001497392"/>
    </source>
</evidence>